<dbReference type="Pfam" id="PF05380">
    <property type="entry name" value="Peptidase_A17"/>
    <property type="match status" value="1"/>
</dbReference>
<dbReference type="Pfam" id="PF17921">
    <property type="entry name" value="Integrase_H2C2"/>
    <property type="match status" value="1"/>
</dbReference>
<dbReference type="OrthoDB" id="6436222at2759"/>
<keyword evidence="3" id="KW-1185">Reference proteome</keyword>
<dbReference type="SUPFAM" id="SSF56672">
    <property type="entry name" value="DNA/RNA polymerases"/>
    <property type="match status" value="1"/>
</dbReference>
<dbReference type="Proteomes" id="UP000499080">
    <property type="component" value="Unassembled WGS sequence"/>
</dbReference>
<sequence length="1721" mass="195948">MEKLEKLIRKRSSIRDAITKLSSELDNFIETEAKEIDYFVELLEQLNAKDSSLNSLNSKIEASISDPNEYDKEINESEEFSESIVKSRIKIKKQIKLLEEKTVTSMQSTVSFSNTPTIKLPEIPLPKFSGRYEEWNNFKLQFNNLITSNSQLSQEQKLHYLNSSLTGPAKDLQSIDDTFDSLFKALTDRFENKRLLVELHINEILEAGKLTTESAKDLRNLTDNIKKSIRGLKVLEYNRNNLSDVLILNIVISKLDKQSRQYYESSLSSNEVPKLDDLILFLEKRAQILENINKNAAVKPKPFLDRNGKPKTFFVKPNKVERSCAMCKLNHPIFKCEAFMKLTVDQRNQFAIRNKLCLNCLSDQHFIKFCNSKSTCKECGCRHNTLLHRNGNTVHRNLPNAVSVEKAASSQELNPNADEFRSNVSPQDNIGHSFSCIDKTNKCTVLPTIKVWVLNHFNGSFLQARGILDSGSGQDLMTADFANRLGLPQEKTNFAVSGLGGNETKVNSRLRATIQNGSGSYRTSLDFLVVPKITDFLPIVTYNLENATIPDNLADPQFATPGKIDILIGAQSFFDIIKNDQIRSPNSGLVFRNTVFGYVASGAVNSSTPVQYCGFISQVQSIDDCLRKFWEVETINEPAKMLSEEEEFCEHHYKTTHKRDETGRYIVQMPVKDIEKLGESKTMAIKRLDQLWKRLSRDEAMKNLYQDFMQEYLDLDHMEKVNDVKSASPLCYYLPHHGVFRPEKTTTKLRVVFNASSPTTSGSSLNDHLLKGLVKEDIFEIMTRFRKHKFAFTTDIQKMYRQILIDPAQRDLLRIIWKDREDADPTEFRLKTVTYGTASAPFLAIRTLKQLALDESSRFPLASDVTQQDAYMDDIVSGASDLGTAKELQSQLHSMLKAGGMTLHKWSSNSKELWNSCVSNDQEHQFLSTTEPSVKTLGITWKPTEDTFTFKVSIIEKASCTKRDVLSVIARLYDPLGFIGPVITKAKMFLQKLWQLKVNWDGELPEPLAKQWTHFVGSLKFIEELHIDRFLLADTTKKIILVGFADASQVAYGAVVYMKSISETNSVVMKLIASKSRIAPIKTISIPRLELSACLLLSQLVEKIIDALKMKIDDVILHTDSTIALAWINTPPNQLKTFVGNRVSKIQDLTESCKWRHISSHLNPADIISRGTDPQELAKLTLWWHGPQMLQDDSLEIPVQNIDVSSDKLYLSELKNLTNCSLISNVNSSFLDNLLNVSNNFCKLIRIVAFIFRFFNNLRSTSRCLGPLTLKELQLAKLTLVKLVQLTCFRVEIKSLEKGEIVTKGQVSCLNPFLDENNILRVGGRLNNADLSFDKKFPILLPKNNKFTLLVMQYFHLKYLHVGAQTLLYLVRQEFWPLSGRNTARKIIHDCVICAKNKPRIVTQIMGNLPTNRVNPSYPFYHVGIDFCGPFYIKYKGQRKGIYQKCYVAVFICFATKAIHLETVTDLTADAMIATLKRFFSRRGTSSSICTDNATNFKGANSDLKRLQNMFSRPPEPLANYLTNEQVTWTFIPPRSPNFGGLWEAGVKSFKHHLKRTVGNSRLTIEQFLTIVIQIEGILNSRPLTPLSSDPDNFEILTPGHFLIGRPINSIPDPDYSDRQDNLLSQWQRLSKMVQIIWKKWKLDYLNNLQARHKWQFEKQNVSKNSMVLLKEDNLPPCNWKMGRIHDLIYGSDGKVRVVIVKTPQGVTKRSISKICLLPCE</sequence>
<dbReference type="PROSITE" id="PS50994">
    <property type="entry name" value="INTEGRASE"/>
    <property type="match status" value="1"/>
</dbReference>
<reference evidence="2 3" key="1">
    <citation type="journal article" date="2019" name="Sci. Rep.">
        <title>Orb-weaving spider Araneus ventricosus genome elucidates the spidroin gene catalogue.</title>
        <authorList>
            <person name="Kono N."/>
            <person name="Nakamura H."/>
            <person name="Ohtoshi R."/>
            <person name="Moran D.A.P."/>
            <person name="Shinohara A."/>
            <person name="Yoshida Y."/>
            <person name="Fujiwara M."/>
            <person name="Mori M."/>
            <person name="Tomita M."/>
            <person name="Arakawa K."/>
        </authorList>
    </citation>
    <scope>NUCLEOTIDE SEQUENCE [LARGE SCALE GENOMIC DNA]</scope>
</reference>
<dbReference type="SUPFAM" id="SSF53098">
    <property type="entry name" value="Ribonuclease H-like"/>
    <property type="match status" value="1"/>
</dbReference>
<dbReference type="InterPro" id="IPR036397">
    <property type="entry name" value="RNaseH_sf"/>
</dbReference>
<dbReference type="InterPro" id="IPR041588">
    <property type="entry name" value="Integrase_H2C2"/>
</dbReference>
<dbReference type="InterPro" id="IPR005312">
    <property type="entry name" value="DUF1759"/>
</dbReference>
<dbReference type="PANTHER" id="PTHR47331">
    <property type="entry name" value="PHD-TYPE DOMAIN-CONTAINING PROTEIN"/>
    <property type="match status" value="1"/>
</dbReference>
<dbReference type="InterPro" id="IPR001584">
    <property type="entry name" value="Integrase_cat-core"/>
</dbReference>
<dbReference type="Pfam" id="PF18701">
    <property type="entry name" value="DUF5641"/>
    <property type="match status" value="1"/>
</dbReference>
<evidence type="ECO:0000313" key="3">
    <source>
        <dbReference type="Proteomes" id="UP000499080"/>
    </source>
</evidence>
<name>A0A4Y2RG33_ARAVE</name>
<dbReference type="InterPro" id="IPR008042">
    <property type="entry name" value="Retrotrans_Pao"/>
</dbReference>
<comment type="caution">
    <text evidence="2">The sequence shown here is derived from an EMBL/GenBank/DDBJ whole genome shotgun (WGS) entry which is preliminary data.</text>
</comment>
<evidence type="ECO:0000313" key="2">
    <source>
        <dbReference type="EMBL" id="GBN74778.1"/>
    </source>
</evidence>
<dbReference type="InterPro" id="IPR043502">
    <property type="entry name" value="DNA/RNA_pol_sf"/>
</dbReference>
<dbReference type="GO" id="GO:0042575">
    <property type="term" value="C:DNA polymerase complex"/>
    <property type="evidence" value="ECO:0007669"/>
    <property type="project" value="UniProtKB-ARBA"/>
</dbReference>
<dbReference type="GO" id="GO:0003676">
    <property type="term" value="F:nucleic acid binding"/>
    <property type="evidence" value="ECO:0007669"/>
    <property type="project" value="InterPro"/>
</dbReference>
<dbReference type="Pfam" id="PF03564">
    <property type="entry name" value="DUF1759"/>
    <property type="match status" value="1"/>
</dbReference>
<feature type="domain" description="Integrase catalytic" evidence="1">
    <location>
        <begin position="1415"/>
        <end position="1607"/>
    </location>
</feature>
<protein>
    <recommendedName>
        <fullName evidence="1">Integrase catalytic domain-containing protein</fullName>
    </recommendedName>
</protein>
<dbReference type="EMBL" id="BGPR01016982">
    <property type="protein sequence ID" value="GBN74778.1"/>
    <property type="molecule type" value="Genomic_DNA"/>
</dbReference>
<dbReference type="GO" id="GO:0015074">
    <property type="term" value="P:DNA integration"/>
    <property type="evidence" value="ECO:0007669"/>
    <property type="project" value="InterPro"/>
</dbReference>
<organism evidence="2 3">
    <name type="scientific">Araneus ventricosus</name>
    <name type="common">Orbweaver spider</name>
    <name type="synonym">Epeira ventricosa</name>
    <dbReference type="NCBI Taxonomy" id="182803"/>
    <lineage>
        <taxon>Eukaryota</taxon>
        <taxon>Metazoa</taxon>
        <taxon>Ecdysozoa</taxon>
        <taxon>Arthropoda</taxon>
        <taxon>Chelicerata</taxon>
        <taxon>Arachnida</taxon>
        <taxon>Araneae</taxon>
        <taxon>Araneomorphae</taxon>
        <taxon>Entelegynae</taxon>
        <taxon>Araneoidea</taxon>
        <taxon>Araneidae</taxon>
        <taxon>Araneus</taxon>
    </lineage>
</organism>
<dbReference type="GO" id="GO:0071897">
    <property type="term" value="P:DNA biosynthetic process"/>
    <property type="evidence" value="ECO:0007669"/>
    <property type="project" value="UniProtKB-ARBA"/>
</dbReference>
<gene>
    <name evidence="2" type="ORF">AVEN_143526_1</name>
</gene>
<dbReference type="PANTHER" id="PTHR47331:SF1">
    <property type="entry name" value="GAG-LIKE PROTEIN"/>
    <property type="match status" value="1"/>
</dbReference>
<evidence type="ECO:0000259" key="1">
    <source>
        <dbReference type="PROSITE" id="PS50994"/>
    </source>
</evidence>
<proteinExistence type="predicted"/>
<accession>A0A4Y2RG33</accession>
<dbReference type="InterPro" id="IPR040676">
    <property type="entry name" value="DUF5641"/>
</dbReference>
<dbReference type="InterPro" id="IPR012337">
    <property type="entry name" value="RNaseH-like_sf"/>
</dbReference>
<dbReference type="Gene3D" id="3.30.420.10">
    <property type="entry name" value="Ribonuclease H-like superfamily/Ribonuclease H"/>
    <property type="match status" value="1"/>
</dbReference>